<evidence type="ECO:0000313" key="2">
    <source>
        <dbReference type="Proteomes" id="UP000219621"/>
    </source>
</evidence>
<gene>
    <name evidence="1" type="ORF">SAMN05421508_103254</name>
</gene>
<evidence type="ECO:0000313" key="1">
    <source>
        <dbReference type="EMBL" id="SOD93898.1"/>
    </source>
</evidence>
<proteinExistence type="predicted"/>
<dbReference type="OrthoDB" id="7362737at2"/>
<organism evidence="1 2">
    <name type="scientific">Caenispirillum bisanense</name>
    <dbReference type="NCBI Taxonomy" id="414052"/>
    <lineage>
        <taxon>Bacteria</taxon>
        <taxon>Pseudomonadati</taxon>
        <taxon>Pseudomonadota</taxon>
        <taxon>Alphaproteobacteria</taxon>
        <taxon>Rhodospirillales</taxon>
        <taxon>Novispirillaceae</taxon>
        <taxon>Caenispirillum</taxon>
    </lineage>
</organism>
<protein>
    <submittedName>
        <fullName evidence="1">Uncharacterized protein</fullName>
    </submittedName>
</protein>
<sequence>MSGTTHPYRQANAEAVNDRAKLLMHRLVARRLRDEPGLAARALEFVRATDGLAADAEWRALLSMDPATVRRKITERSADMTRLRISSPFGRVAGLGDPELRRRIWRKARRGLAHGD</sequence>
<accession>A0A286GEH6</accession>
<dbReference type="EMBL" id="OCNJ01000003">
    <property type="protein sequence ID" value="SOD93898.1"/>
    <property type="molecule type" value="Genomic_DNA"/>
</dbReference>
<reference evidence="1 2" key="1">
    <citation type="submission" date="2017-09" db="EMBL/GenBank/DDBJ databases">
        <authorList>
            <person name="Ehlers B."/>
            <person name="Leendertz F.H."/>
        </authorList>
    </citation>
    <scope>NUCLEOTIDE SEQUENCE [LARGE SCALE GENOMIC DNA]</scope>
    <source>
        <strain evidence="1 2">USBA 140</strain>
    </source>
</reference>
<name>A0A286GEH6_9PROT</name>
<dbReference type="Proteomes" id="UP000219621">
    <property type="component" value="Unassembled WGS sequence"/>
</dbReference>
<dbReference type="RefSeq" id="WP_097278634.1">
    <property type="nucleotide sequence ID" value="NZ_OCNJ01000003.1"/>
</dbReference>
<dbReference type="AlphaFoldDB" id="A0A286GEH6"/>
<keyword evidence="2" id="KW-1185">Reference proteome</keyword>